<accession>A0A6F8PNM9</accession>
<keyword evidence="2" id="KW-1185">Reference proteome</keyword>
<evidence type="ECO:0008006" key="3">
    <source>
        <dbReference type="Google" id="ProtNLM"/>
    </source>
</evidence>
<reference evidence="2" key="1">
    <citation type="submission" date="2019-11" db="EMBL/GenBank/DDBJ databases">
        <title>Isolation and characterization of two novel species in the genus Thiomicrorhabdus.</title>
        <authorList>
            <person name="Mochizuki J."/>
            <person name="Kojima H."/>
            <person name="Fukui M."/>
        </authorList>
    </citation>
    <scope>NUCLEOTIDE SEQUENCE [LARGE SCALE GENOMIC DNA]</scope>
    <source>
        <strain evidence="2">AkT22</strain>
    </source>
</reference>
<dbReference type="Proteomes" id="UP000501466">
    <property type="component" value="Chromosome"/>
</dbReference>
<dbReference type="KEGG" id="tzo:THMIRHAT_14680"/>
<evidence type="ECO:0000313" key="2">
    <source>
        <dbReference type="Proteomes" id="UP000501466"/>
    </source>
</evidence>
<dbReference type="AlphaFoldDB" id="A0A6F8PNM9"/>
<dbReference type="EMBL" id="AP021888">
    <property type="protein sequence ID" value="BBP43722.1"/>
    <property type="molecule type" value="Genomic_DNA"/>
</dbReference>
<protein>
    <recommendedName>
        <fullName evidence="3">DUF3396 domain-containing protein</fullName>
    </recommendedName>
</protein>
<gene>
    <name evidence="1" type="ORF">THMIRHAT_14680</name>
</gene>
<dbReference type="RefSeq" id="WP_173291500.1">
    <property type="nucleotide sequence ID" value="NZ_AP021888.1"/>
</dbReference>
<proteinExistence type="predicted"/>
<evidence type="ECO:0000313" key="1">
    <source>
        <dbReference type="EMBL" id="BBP43722.1"/>
    </source>
</evidence>
<name>A0A6F8PNM9_9GAMM</name>
<organism evidence="1 2">
    <name type="scientific">Thiosulfativibrio zosterae</name>
    <dbReference type="NCBI Taxonomy" id="2675053"/>
    <lineage>
        <taxon>Bacteria</taxon>
        <taxon>Pseudomonadati</taxon>
        <taxon>Pseudomonadota</taxon>
        <taxon>Gammaproteobacteria</taxon>
        <taxon>Thiotrichales</taxon>
        <taxon>Piscirickettsiaceae</taxon>
        <taxon>Thiosulfativibrio</taxon>
    </lineage>
</organism>
<sequence length="374" mass="43410">MNLLKQFTLGQRRALTFATDTHTQLNDQKTIELIDFILKSNLALPNTQACLSFVILQTAYRYYAFSERLLNQIEKPEMAQSYSLEQLPKHLKALQNTLGFYQHISVQAHLPENNLVSVQSCTNQLFAIFALHFKPQLLDLETHWQKALSLLIPFSRDELIYEPAFSATHLEFMKAVDETQCIFAPTGKYWGANEWDETLSFQSNVEGFSQDFFRFMSLAKKEGFKGFAVRFPASYSASLETLSQTVAQFFQAMNQVDPAQSACLKNNITEPGWKFTWANEPMFLTAFGTCYPLKHPRNPYGFNHTYFFFQPDFVLRKHPGLTDGKEQQSRERILQNFTRNDMAYDNQGKELEVQRYIRPMQATDPAVNWWQYLV</sequence>